<dbReference type="RefSeq" id="WP_241236944.1">
    <property type="nucleotide sequence ID" value="NZ_CP033325.1"/>
</dbReference>
<dbReference type="Proteomes" id="UP001595955">
    <property type="component" value="Unassembled WGS sequence"/>
</dbReference>
<dbReference type="CDD" id="cd04488">
    <property type="entry name" value="RecG_wedge_OBF"/>
    <property type="match status" value="1"/>
</dbReference>
<evidence type="ECO:0000313" key="1">
    <source>
        <dbReference type="EMBL" id="MFC4555900.1"/>
    </source>
</evidence>
<organism evidence="1 2">
    <name type="scientific">Georgenia faecalis</name>
    <dbReference type="NCBI Taxonomy" id="2483799"/>
    <lineage>
        <taxon>Bacteria</taxon>
        <taxon>Bacillati</taxon>
        <taxon>Actinomycetota</taxon>
        <taxon>Actinomycetes</taxon>
        <taxon>Micrococcales</taxon>
        <taxon>Bogoriellaceae</taxon>
        <taxon>Georgenia</taxon>
    </lineage>
</organism>
<comment type="caution">
    <text evidence="1">The sequence shown here is derived from an EMBL/GenBank/DDBJ whole genome shotgun (WGS) entry which is preliminary data.</text>
</comment>
<reference evidence="2" key="1">
    <citation type="journal article" date="2019" name="Int. J. Syst. Evol. Microbiol.">
        <title>The Global Catalogue of Microorganisms (GCM) 10K type strain sequencing project: providing services to taxonomists for standard genome sequencing and annotation.</title>
        <authorList>
            <consortium name="The Broad Institute Genomics Platform"/>
            <consortium name="The Broad Institute Genome Sequencing Center for Infectious Disease"/>
            <person name="Wu L."/>
            <person name="Ma J."/>
        </authorList>
    </citation>
    <scope>NUCLEOTIDE SEQUENCE [LARGE SCALE GENOMIC DNA]</scope>
    <source>
        <strain evidence="2">JCM 3369</strain>
    </source>
</reference>
<keyword evidence="2" id="KW-1185">Reference proteome</keyword>
<dbReference type="EMBL" id="JBHSGF010000007">
    <property type="protein sequence ID" value="MFC4555900.1"/>
    <property type="molecule type" value="Genomic_DNA"/>
</dbReference>
<proteinExistence type="predicted"/>
<sequence length="130" mass="13953">MNRHGAGPLAAPRAGLLARLVASRAEIDAQDEREAAARHDASPIRDARARARVRCAGILTAVTYRPRDGVVSLRARLYDGSGSIDLVWLGRREIPGIEAGRRLVAEGIVFGGADRPTIFNPAYELLGQDA</sequence>
<protein>
    <submittedName>
        <fullName evidence="1">OB-fold nucleic acid binding domain-containing protein</fullName>
    </submittedName>
</protein>
<name>A0ABV9DCY2_9MICO</name>
<accession>A0ABV9DCY2</accession>
<gene>
    <name evidence="1" type="ORF">ACFO3F_11635</name>
</gene>
<evidence type="ECO:0000313" key="2">
    <source>
        <dbReference type="Proteomes" id="UP001595955"/>
    </source>
</evidence>